<protein>
    <submittedName>
        <fullName evidence="1">Uncharacterized protein</fullName>
    </submittedName>
</protein>
<keyword evidence="2" id="KW-1185">Reference proteome</keyword>
<dbReference type="Proteomes" id="UP000827092">
    <property type="component" value="Unassembled WGS sequence"/>
</dbReference>
<reference evidence="1 2" key="1">
    <citation type="journal article" date="2022" name="Nat. Ecol. Evol.">
        <title>A masculinizing supergene underlies an exaggerated male reproductive morph in a spider.</title>
        <authorList>
            <person name="Hendrickx F."/>
            <person name="De Corte Z."/>
            <person name="Sonet G."/>
            <person name="Van Belleghem S.M."/>
            <person name="Kostlbacher S."/>
            <person name="Vangestel C."/>
        </authorList>
    </citation>
    <scope>NUCLEOTIDE SEQUENCE [LARGE SCALE GENOMIC DNA]</scope>
    <source>
        <strain evidence="1">W744_W776</strain>
    </source>
</reference>
<accession>A0AAV6VQR5</accession>
<evidence type="ECO:0000313" key="2">
    <source>
        <dbReference type="Proteomes" id="UP000827092"/>
    </source>
</evidence>
<sequence length="124" mass="14074">MNWSHHYDNYAAPCETGHRSVLWSMTQPPTQTVVWLGTASQCCNNQSAQSDRSVNPSSHPLLAYYTPGFFRPLSLYSCFISISRDRTEHSPYRLGLKNGGRVGFRPLLSTGSTYIRMPFSRKHC</sequence>
<dbReference type="AlphaFoldDB" id="A0AAV6VQR5"/>
<dbReference type="EMBL" id="JAFNEN010000044">
    <property type="protein sequence ID" value="KAG8198106.1"/>
    <property type="molecule type" value="Genomic_DNA"/>
</dbReference>
<comment type="caution">
    <text evidence="1">The sequence shown here is derived from an EMBL/GenBank/DDBJ whole genome shotgun (WGS) entry which is preliminary data.</text>
</comment>
<proteinExistence type="predicted"/>
<name>A0AAV6VQR5_9ARAC</name>
<organism evidence="1 2">
    <name type="scientific">Oedothorax gibbosus</name>
    <dbReference type="NCBI Taxonomy" id="931172"/>
    <lineage>
        <taxon>Eukaryota</taxon>
        <taxon>Metazoa</taxon>
        <taxon>Ecdysozoa</taxon>
        <taxon>Arthropoda</taxon>
        <taxon>Chelicerata</taxon>
        <taxon>Arachnida</taxon>
        <taxon>Araneae</taxon>
        <taxon>Araneomorphae</taxon>
        <taxon>Entelegynae</taxon>
        <taxon>Araneoidea</taxon>
        <taxon>Linyphiidae</taxon>
        <taxon>Erigoninae</taxon>
        <taxon>Oedothorax</taxon>
    </lineage>
</organism>
<gene>
    <name evidence="1" type="ORF">JTE90_020929</name>
</gene>
<evidence type="ECO:0000313" key="1">
    <source>
        <dbReference type="EMBL" id="KAG8198106.1"/>
    </source>
</evidence>